<dbReference type="Pfam" id="PF13432">
    <property type="entry name" value="TPR_16"/>
    <property type="match status" value="1"/>
</dbReference>
<gene>
    <name evidence="5" type="ORF">NCTC11923_00167</name>
</gene>
<dbReference type="Gene3D" id="1.25.40.10">
    <property type="entry name" value="Tetratricopeptide repeat domain"/>
    <property type="match status" value="1"/>
</dbReference>
<feature type="compositionally biased region" description="Basic and acidic residues" evidence="4">
    <location>
        <begin position="162"/>
        <end position="174"/>
    </location>
</feature>
<feature type="region of interest" description="Disordered" evidence="4">
    <location>
        <begin position="36"/>
        <end position="74"/>
    </location>
</feature>
<dbReference type="PANTHER" id="PTHR44186">
    <property type="match status" value="1"/>
</dbReference>
<evidence type="ECO:0000256" key="3">
    <source>
        <dbReference type="PROSITE-ProRule" id="PRU00339"/>
    </source>
</evidence>
<name>A0A3S5EM14_9ACTO</name>
<keyword evidence="1" id="KW-0677">Repeat</keyword>
<dbReference type="GO" id="GO:0016740">
    <property type="term" value="F:transferase activity"/>
    <property type="evidence" value="ECO:0007669"/>
    <property type="project" value="UniProtKB-KW"/>
</dbReference>
<evidence type="ECO:0000256" key="2">
    <source>
        <dbReference type="ARBA" id="ARBA00022803"/>
    </source>
</evidence>
<dbReference type="PANTHER" id="PTHR44186:SF1">
    <property type="entry name" value="BARDET-BIEDL SYNDROME 4 PROTEIN"/>
    <property type="match status" value="1"/>
</dbReference>
<keyword evidence="6" id="KW-1185">Reference proteome</keyword>
<feature type="repeat" description="TPR" evidence="3">
    <location>
        <begin position="215"/>
        <end position="248"/>
    </location>
</feature>
<keyword evidence="5" id="KW-0808">Transferase</keyword>
<dbReference type="Proteomes" id="UP000276899">
    <property type="component" value="Chromosome"/>
</dbReference>
<feature type="compositionally biased region" description="Low complexity" evidence="4">
    <location>
        <begin position="148"/>
        <end position="159"/>
    </location>
</feature>
<evidence type="ECO:0000256" key="1">
    <source>
        <dbReference type="ARBA" id="ARBA00022737"/>
    </source>
</evidence>
<organism evidence="5 6">
    <name type="scientific">Actinomyces slackii</name>
    <dbReference type="NCBI Taxonomy" id="52774"/>
    <lineage>
        <taxon>Bacteria</taxon>
        <taxon>Bacillati</taxon>
        <taxon>Actinomycetota</taxon>
        <taxon>Actinomycetes</taxon>
        <taxon>Actinomycetales</taxon>
        <taxon>Actinomycetaceae</taxon>
        <taxon>Actinomyces</taxon>
    </lineage>
</organism>
<evidence type="ECO:0000313" key="6">
    <source>
        <dbReference type="Proteomes" id="UP000276899"/>
    </source>
</evidence>
<accession>A0A3S5EM14</accession>
<protein>
    <submittedName>
        <fullName evidence="5">Predicted O-linked N-acetylglucosamine transferase, SPINDLY family</fullName>
    </submittedName>
</protein>
<feature type="region of interest" description="Disordered" evidence="4">
    <location>
        <begin position="298"/>
        <end position="324"/>
    </location>
</feature>
<dbReference type="KEGG" id="asla:NCTC11923_00167"/>
<sequence length="324" mass="34074">MGGREGRSDGEVDREELRAFLAGAPESLRGWAEEQLAGLEAPQGGQDGEPADPATTDEAAAARGGSPEDAADIEDILDEDEAPVPQSAAASAPVESSLQQRTGVSRINLLLVVLLTAAVVIIIQQRGQGSEPASPMMPSDHPSISSTADPAAMAEMDAAQPVDRERETELKAAAEADPNDTESRQELGVMYINAALYEDAIPYFQQILDVDPDNVQALLAIGVAEYQSSDYDSAETHWRRTAELDPTAAEPWYNLGFLYMAQDPPKPDQARECWSKVIEVAPDSTMAASVRTHLEQIGTAAPSAGPTVAPSGGATAAPSAGPTN</sequence>
<dbReference type="STRING" id="1278298.GCA_000428685_01070"/>
<dbReference type="SMART" id="SM00028">
    <property type="entry name" value="TPR"/>
    <property type="match status" value="3"/>
</dbReference>
<dbReference type="RefSeq" id="WP_051281408.1">
    <property type="nucleotide sequence ID" value="NZ_CBCRWE010000029.1"/>
</dbReference>
<dbReference type="EMBL" id="LR134363">
    <property type="protein sequence ID" value="VEG73561.1"/>
    <property type="molecule type" value="Genomic_DNA"/>
</dbReference>
<feature type="region of interest" description="Disordered" evidence="4">
    <location>
        <begin position="128"/>
        <end position="182"/>
    </location>
</feature>
<proteinExistence type="predicted"/>
<dbReference type="PROSITE" id="PS50005">
    <property type="entry name" value="TPR"/>
    <property type="match status" value="2"/>
</dbReference>
<dbReference type="InterPro" id="IPR011990">
    <property type="entry name" value="TPR-like_helical_dom_sf"/>
</dbReference>
<evidence type="ECO:0000313" key="5">
    <source>
        <dbReference type="EMBL" id="VEG73561.1"/>
    </source>
</evidence>
<dbReference type="AlphaFoldDB" id="A0A3S5EM14"/>
<reference evidence="5 6" key="1">
    <citation type="submission" date="2018-12" db="EMBL/GenBank/DDBJ databases">
        <authorList>
            <consortium name="Pathogen Informatics"/>
        </authorList>
    </citation>
    <scope>NUCLEOTIDE SEQUENCE [LARGE SCALE GENOMIC DNA]</scope>
    <source>
        <strain evidence="5 6">NCTC11923</strain>
    </source>
</reference>
<feature type="repeat" description="TPR" evidence="3">
    <location>
        <begin position="181"/>
        <end position="214"/>
    </location>
</feature>
<keyword evidence="2 3" id="KW-0802">TPR repeat</keyword>
<dbReference type="InterPro" id="IPR019734">
    <property type="entry name" value="TPR_rpt"/>
</dbReference>
<evidence type="ECO:0000256" key="4">
    <source>
        <dbReference type="SAM" id="MobiDB-lite"/>
    </source>
</evidence>
<dbReference type="SUPFAM" id="SSF48452">
    <property type="entry name" value="TPR-like"/>
    <property type="match status" value="1"/>
</dbReference>
<feature type="compositionally biased region" description="Low complexity" evidence="4">
    <location>
        <begin position="51"/>
        <end position="62"/>
    </location>
</feature>